<dbReference type="InterPro" id="IPR038508">
    <property type="entry name" value="ArfGAP_dom_sf"/>
</dbReference>
<sequence length="981" mass="101378">MLTPHKRTWERPFQSAKHASTFRGQGSTEELARAATRNEPWGPTGTQLNELAALSHQGQCDIIFGILRDRLVDPRSSRWRKVYKALQTVEFLAKRGAQCCVISAQQLVPIVQLLQESYTHYSSDGKDTGKNVRIRAAAVLCLLQDVEGLNAEREYFAKRTAPGHLGVVGGERSADADAAYEQAQIPGMAGSPDGNSARNTAIMPSRATSDPQLTGGSVAGVASQAPPIKVQMTPEQKAEVCAALARVLTLEGNAVCADCGQAEGMRPTWASTLCGVLLCMRCAGIHRGLGVHVSKVRSITMDKWTPLLVDALERAGGNARANAYYEALLPPNLPRPKNQEVERFIFNKYALRRWAQPGAEWPPPPPYSAAAGADVITTSVFDLQQWDAAAAAPAAATQSTTGGGAATGTTQKGVGVQPGGKEGGAAGGGHAWARQSDAQSGADVADAAQLLGPKGTNAAAGSEAVGCRAVVEFEGVVLGQEVLAIATGMVSQTQGMRRLPASVVAADASSVPSSCSAAVLRAAHAGGSTSSALRGTLTPPMPPPSPPKAPPSPMEPPHPATSPAPQLQPEEQKIELGDLLGAELAEREDQESAARVQEKEDDTRLVAELQVLPHMLESTARIDPPHPAPCTPDPKIWTPRPPFYVTTNPLPPPLLLPPSYPEELRPPLPPLLLPPQHIENPMPQHIENPMPLLLGPPTPPQLLNGLAFQTPQSFASPPPSAQPPPLLQESPTLQLGLEELAAVVPAGRPGQQEAGLGMQQDGSARMVNAAQPGVPMGPNVVPTPATPPAAAPAAPAPAPLQPWVATRKQESFSALASPAPPPACAQLPAHCAELTLGVPPPSAPPPSGPIAQTPAPNAPVGNASVANTHVARAPTASAHVASALMPNAPVANAHVARTPMPNAPEARAPVTNVHVAAAEPTLNAPPSSAPASAAMASEEPLPPTGAAAPPSSALRNAEARCAMQSPFAVSLAAAAAAAASM</sequence>
<dbReference type="PRINTS" id="PR00405">
    <property type="entry name" value="REVINTRACTNG"/>
</dbReference>
<feature type="region of interest" description="Disordered" evidence="8">
    <location>
        <begin position="1"/>
        <end position="28"/>
    </location>
</feature>
<evidence type="ECO:0000256" key="3">
    <source>
        <dbReference type="ARBA" id="ARBA00022723"/>
    </source>
</evidence>
<dbReference type="GO" id="GO:0030136">
    <property type="term" value="C:clathrin-coated vesicle"/>
    <property type="evidence" value="ECO:0007669"/>
    <property type="project" value="UniProtKB-SubCell"/>
</dbReference>
<evidence type="ECO:0000256" key="7">
    <source>
        <dbReference type="PROSITE-ProRule" id="PRU00288"/>
    </source>
</evidence>
<dbReference type="SMART" id="SM00273">
    <property type="entry name" value="ENTH"/>
    <property type="match status" value="1"/>
</dbReference>
<dbReference type="Gene3D" id="1.25.40.90">
    <property type="match status" value="1"/>
</dbReference>
<dbReference type="PANTHER" id="PTHR46419">
    <property type="entry name" value="ADP-RIBOSYLATION FACTOR GTPASE-ACTIVATING PROTEIN AGD5"/>
    <property type="match status" value="1"/>
</dbReference>
<dbReference type="CDD" id="cd03571">
    <property type="entry name" value="ENTH"/>
    <property type="match status" value="1"/>
</dbReference>
<keyword evidence="4 7" id="KW-0863">Zinc-finger</keyword>
<gene>
    <name evidence="11" type="ORF">DTER00134_LOCUS19373</name>
</gene>
<dbReference type="SUPFAM" id="SSF57863">
    <property type="entry name" value="ArfGap/RecO-like zinc finger"/>
    <property type="match status" value="1"/>
</dbReference>
<dbReference type="PROSITE" id="PS50115">
    <property type="entry name" value="ARFGAP"/>
    <property type="match status" value="1"/>
</dbReference>
<dbReference type="InterPro" id="IPR013809">
    <property type="entry name" value="ENTH"/>
</dbReference>
<reference evidence="11" key="1">
    <citation type="submission" date="2021-01" db="EMBL/GenBank/DDBJ databases">
        <authorList>
            <person name="Corre E."/>
            <person name="Pelletier E."/>
            <person name="Niang G."/>
            <person name="Scheremetjew M."/>
            <person name="Finn R."/>
            <person name="Kale V."/>
            <person name="Holt S."/>
            <person name="Cochrane G."/>
            <person name="Meng A."/>
            <person name="Brown T."/>
            <person name="Cohen L."/>
        </authorList>
    </citation>
    <scope>NUCLEOTIDE SEQUENCE</scope>
    <source>
        <strain evidence="11">CCMP1320</strain>
    </source>
</reference>
<dbReference type="SMART" id="SM00105">
    <property type="entry name" value="ArfGap"/>
    <property type="match status" value="1"/>
</dbReference>
<dbReference type="Gene3D" id="1.10.220.150">
    <property type="entry name" value="Arf GTPase activating protein"/>
    <property type="match status" value="1"/>
</dbReference>
<dbReference type="SUPFAM" id="SSF48464">
    <property type="entry name" value="ENTH/VHS domain"/>
    <property type="match status" value="1"/>
</dbReference>
<feature type="compositionally biased region" description="Low complexity" evidence="8">
    <location>
        <begin position="924"/>
        <end position="952"/>
    </location>
</feature>
<evidence type="ECO:0000256" key="4">
    <source>
        <dbReference type="ARBA" id="ARBA00022771"/>
    </source>
</evidence>
<dbReference type="Pfam" id="PF01412">
    <property type="entry name" value="ArfGap"/>
    <property type="match status" value="1"/>
</dbReference>
<proteinExistence type="predicted"/>
<feature type="region of interest" description="Disordered" evidence="8">
    <location>
        <begin position="397"/>
        <end position="439"/>
    </location>
</feature>
<dbReference type="FunFam" id="1.10.220.150:FF:000009">
    <property type="entry name" value="stromal membrane-associated protein 1 isoform X1"/>
    <property type="match status" value="1"/>
</dbReference>
<evidence type="ECO:0000256" key="8">
    <source>
        <dbReference type="SAM" id="MobiDB-lite"/>
    </source>
</evidence>
<evidence type="ECO:0000256" key="1">
    <source>
        <dbReference type="ARBA" id="ARBA00004132"/>
    </source>
</evidence>
<keyword evidence="6" id="KW-0968">Cytoplasmic vesicle</keyword>
<organism evidence="11">
    <name type="scientific">Dunaliella tertiolecta</name>
    <name type="common">Green alga</name>
    <dbReference type="NCBI Taxonomy" id="3047"/>
    <lineage>
        <taxon>Eukaryota</taxon>
        <taxon>Viridiplantae</taxon>
        <taxon>Chlorophyta</taxon>
        <taxon>core chlorophytes</taxon>
        <taxon>Chlorophyceae</taxon>
        <taxon>CS clade</taxon>
        <taxon>Chlamydomonadales</taxon>
        <taxon>Dunaliellaceae</taxon>
        <taxon>Dunaliella</taxon>
    </lineage>
</organism>
<dbReference type="InterPro" id="IPR001164">
    <property type="entry name" value="ArfGAP_dom"/>
</dbReference>
<evidence type="ECO:0008006" key="12">
    <source>
        <dbReference type="Google" id="ProtNLM"/>
    </source>
</evidence>
<feature type="domain" description="ENTH" evidence="10">
    <location>
        <begin position="20"/>
        <end position="153"/>
    </location>
</feature>
<dbReference type="InterPro" id="IPR037278">
    <property type="entry name" value="ARFGAP/RecO"/>
</dbReference>
<protein>
    <recommendedName>
        <fullName evidence="12">Arf-GAP domain-containing protein</fullName>
    </recommendedName>
</protein>
<evidence type="ECO:0000259" key="9">
    <source>
        <dbReference type="PROSITE" id="PS50115"/>
    </source>
</evidence>
<evidence type="ECO:0000256" key="5">
    <source>
        <dbReference type="ARBA" id="ARBA00022833"/>
    </source>
</evidence>
<feature type="domain" description="Arf-GAP" evidence="9">
    <location>
        <begin position="241"/>
        <end position="354"/>
    </location>
</feature>
<dbReference type="CDD" id="cd08204">
    <property type="entry name" value="ArfGap"/>
    <property type="match status" value="1"/>
</dbReference>
<keyword evidence="3" id="KW-0479">Metal-binding</keyword>
<dbReference type="PANTHER" id="PTHR46419:SF2">
    <property type="entry name" value="ADP-RIBOSYLATION FACTOR GTPASE-ACTIVATING PROTEIN AGD5"/>
    <property type="match status" value="1"/>
</dbReference>
<dbReference type="InterPro" id="IPR044520">
    <property type="entry name" value="ARF_GAP_AGD5/15"/>
</dbReference>
<keyword evidence="5" id="KW-0862">Zinc</keyword>
<feature type="compositionally biased region" description="Gly residues" evidence="8">
    <location>
        <begin position="416"/>
        <end position="430"/>
    </location>
</feature>
<feature type="compositionally biased region" description="Pro residues" evidence="8">
    <location>
        <begin position="539"/>
        <end position="562"/>
    </location>
</feature>
<name>A0A7S3R6M4_DUNTE</name>
<dbReference type="PROSITE" id="PS50942">
    <property type="entry name" value="ENTH"/>
    <property type="match status" value="1"/>
</dbReference>
<dbReference type="Pfam" id="PF01417">
    <property type="entry name" value="ENTH"/>
    <property type="match status" value="1"/>
</dbReference>
<dbReference type="EMBL" id="HBIP01031855">
    <property type="protein sequence ID" value="CAE0504300.1"/>
    <property type="molecule type" value="Transcribed_RNA"/>
</dbReference>
<dbReference type="GO" id="GO:0008270">
    <property type="term" value="F:zinc ion binding"/>
    <property type="evidence" value="ECO:0007669"/>
    <property type="project" value="UniProtKB-KW"/>
</dbReference>
<evidence type="ECO:0000256" key="2">
    <source>
        <dbReference type="ARBA" id="ARBA00022468"/>
    </source>
</evidence>
<dbReference type="AlphaFoldDB" id="A0A7S3R6M4"/>
<dbReference type="InterPro" id="IPR008942">
    <property type="entry name" value="ENTH_VHS"/>
</dbReference>
<keyword evidence="2" id="KW-0343">GTPase activation</keyword>
<feature type="region of interest" description="Disordered" evidence="8">
    <location>
        <begin position="921"/>
        <end position="952"/>
    </location>
</feature>
<comment type="subcellular location">
    <subcellularLocation>
        <location evidence="1">Cytoplasmic vesicle</location>
        <location evidence="1">Clathrin-coated vesicle</location>
    </subcellularLocation>
</comment>
<evidence type="ECO:0000256" key="6">
    <source>
        <dbReference type="ARBA" id="ARBA00023329"/>
    </source>
</evidence>
<evidence type="ECO:0000259" key="10">
    <source>
        <dbReference type="PROSITE" id="PS50942"/>
    </source>
</evidence>
<dbReference type="GO" id="GO:0005096">
    <property type="term" value="F:GTPase activator activity"/>
    <property type="evidence" value="ECO:0007669"/>
    <property type="project" value="UniProtKB-KW"/>
</dbReference>
<feature type="region of interest" description="Disordered" evidence="8">
    <location>
        <begin position="526"/>
        <end position="567"/>
    </location>
</feature>
<accession>A0A7S3R6M4</accession>
<evidence type="ECO:0000313" key="11">
    <source>
        <dbReference type="EMBL" id="CAE0504300.1"/>
    </source>
</evidence>